<evidence type="ECO:0000313" key="4">
    <source>
        <dbReference type="EMBL" id="SDG40523.1"/>
    </source>
</evidence>
<evidence type="ECO:0000256" key="1">
    <source>
        <dbReference type="SAM" id="Coils"/>
    </source>
</evidence>
<dbReference type="InterPro" id="IPR018760">
    <property type="entry name" value="DUF2326"/>
</dbReference>
<gene>
    <name evidence="4" type="ORF">SAMN05421505_10423</name>
</gene>
<evidence type="ECO:0000259" key="3">
    <source>
        <dbReference type="Pfam" id="PF20275"/>
    </source>
</evidence>
<reference evidence="4 5" key="1">
    <citation type="submission" date="2016-10" db="EMBL/GenBank/DDBJ databases">
        <authorList>
            <person name="de Groot N.N."/>
        </authorList>
    </citation>
    <scope>NUCLEOTIDE SEQUENCE [LARGE SCALE GENOMIC DNA]</scope>
    <source>
        <strain evidence="4 5">CPCC 201354</strain>
    </source>
</reference>
<accession>A0A1G7TZ36</accession>
<dbReference type="InterPro" id="IPR027417">
    <property type="entry name" value="P-loop_NTPase"/>
</dbReference>
<dbReference type="STRING" id="504805.SAMN05421505_10423"/>
<dbReference type="SUPFAM" id="SSF52540">
    <property type="entry name" value="P-loop containing nucleoside triphosphate hydrolases"/>
    <property type="match status" value="1"/>
</dbReference>
<dbReference type="Pfam" id="PF20275">
    <property type="entry name" value="CTD10"/>
    <property type="match status" value="1"/>
</dbReference>
<dbReference type="Pfam" id="PF10088">
    <property type="entry name" value="DUF2326"/>
    <property type="match status" value="1"/>
</dbReference>
<keyword evidence="5" id="KW-1185">Reference proteome</keyword>
<dbReference type="Gene3D" id="3.40.50.300">
    <property type="entry name" value="P-loop containing nucleotide triphosphate hydrolases"/>
    <property type="match status" value="1"/>
</dbReference>
<sequence length="581" mass="64721">MLRTLSADDLRFKTVRFQEGLNLLVARRDVGAAQTDSRNGAGKSSVIELLHFLLGARADRNHLVNHKELRQTVFTLALDWPGQTTPLDISRQGSSASTVLLEPCPIVGDGLFQDRFCRTPLAEWQALIESNLFGLSSEIPGVSGRAILSFLMRKVGDHGFNEATRSFARQSETQATPNLAYLLGLDASLAARYQELATRKAARSQLKKAVNDPAWGKVVGRSGDLRGEIAIRESRIADLNRQIKNFQVIPQFEILKARADELAALIRELGDKDVLDRRNLDHLMKSVVDAVDPEVRYLERVYEDLEIALPTHISKRFDEVRAFHAAVVANRRTYLEQEIKDARARLAARERERARLGDEQSAILKQLSEGGALAALTTLQKALGQEEAALGALRHRLDAALAVESSGRELESDLLRLSQEVETDLEERQAIVSQATVFFNECVQRLYGTNRHSYLKIEPSRSSLKITPKIDSDLSSGINRMAIFCFDLTVAVIAHRAGRAPDFLVHDSHMFDGVDDRQLTNALELAAETVDAEGMQYIVTINEDELAKAERLGFSSDPHVIEPRLSDAYDEGGLFGFRFDR</sequence>
<dbReference type="AlphaFoldDB" id="A0A1G7TZ36"/>
<dbReference type="OrthoDB" id="7314834at2"/>
<proteinExistence type="predicted"/>
<evidence type="ECO:0000259" key="2">
    <source>
        <dbReference type="Pfam" id="PF10088"/>
    </source>
</evidence>
<feature type="domain" description="DUF2326" evidence="2">
    <location>
        <begin position="443"/>
        <end position="579"/>
    </location>
</feature>
<feature type="coiled-coil region" evidence="1">
    <location>
        <begin position="332"/>
        <end position="359"/>
    </location>
</feature>
<feature type="domain" description="ABC-three component systems C-terminal" evidence="3">
    <location>
        <begin position="278"/>
        <end position="400"/>
    </location>
</feature>
<protein>
    <submittedName>
        <fullName evidence="4">Uncharacterized protein YydD, contains DUF2326 domain</fullName>
    </submittedName>
</protein>
<dbReference type="EMBL" id="FNCN01000004">
    <property type="protein sequence ID" value="SDG40523.1"/>
    <property type="molecule type" value="Genomic_DNA"/>
</dbReference>
<name>A0A1G7TZ36_9ACTN</name>
<dbReference type="InterPro" id="IPR046919">
    <property type="entry name" value="ABC-3C_CTD10"/>
</dbReference>
<evidence type="ECO:0000313" key="5">
    <source>
        <dbReference type="Proteomes" id="UP000198923"/>
    </source>
</evidence>
<dbReference type="Proteomes" id="UP000198923">
    <property type="component" value="Unassembled WGS sequence"/>
</dbReference>
<organism evidence="4 5">
    <name type="scientific">Sinosporangium album</name>
    <dbReference type="NCBI Taxonomy" id="504805"/>
    <lineage>
        <taxon>Bacteria</taxon>
        <taxon>Bacillati</taxon>
        <taxon>Actinomycetota</taxon>
        <taxon>Actinomycetes</taxon>
        <taxon>Streptosporangiales</taxon>
        <taxon>Streptosporangiaceae</taxon>
        <taxon>Sinosporangium</taxon>
    </lineage>
</organism>
<keyword evidence="1" id="KW-0175">Coiled coil</keyword>